<comment type="caution">
    <text evidence="2">The sequence shown here is derived from an EMBL/GenBank/DDBJ whole genome shotgun (WGS) entry which is preliminary data.</text>
</comment>
<dbReference type="RefSeq" id="WP_346752791.1">
    <property type="nucleotide sequence ID" value="NZ_JAUJEA010000005.1"/>
</dbReference>
<evidence type="ECO:0000256" key="1">
    <source>
        <dbReference type="SAM" id="Phobius"/>
    </source>
</evidence>
<keyword evidence="1" id="KW-0812">Transmembrane</keyword>
<feature type="transmembrane region" description="Helical" evidence="1">
    <location>
        <begin position="77"/>
        <end position="97"/>
    </location>
</feature>
<name>A0ABT8KRD8_9BACT</name>
<gene>
    <name evidence="2" type="ORF">QQ008_15375</name>
</gene>
<evidence type="ECO:0000313" key="3">
    <source>
        <dbReference type="Proteomes" id="UP001172082"/>
    </source>
</evidence>
<accession>A0ABT8KRD8</accession>
<proteinExistence type="predicted"/>
<protein>
    <submittedName>
        <fullName evidence="2">Uncharacterized protein</fullName>
    </submittedName>
</protein>
<feature type="transmembrane region" description="Helical" evidence="1">
    <location>
        <begin position="12"/>
        <end position="33"/>
    </location>
</feature>
<dbReference type="Proteomes" id="UP001172082">
    <property type="component" value="Unassembled WGS sequence"/>
</dbReference>
<feature type="transmembrane region" description="Helical" evidence="1">
    <location>
        <begin position="39"/>
        <end position="65"/>
    </location>
</feature>
<sequence>MKNFIAGVKYAGIFMVIVSIMGALYGLISGVVFGPAIFAITIVGVFVSMNFAVAIASLVPYLLLVVSKRKARLLARYIALSIGFFIVFFPVFLFHYFSPWVLF</sequence>
<keyword evidence="1" id="KW-0472">Membrane</keyword>
<evidence type="ECO:0000313" key="2">
    <source>
        <dbReference type="EMBL" id="MDN5202769.1"/>
    </source>
</evidence>
<organism evidence="2 3">
    <name type="scientific">Splendidivirga corallicola</name>
    <dbReference type="NCBI Taxonomy" id="3051826"/>
    <lineage>
        <taxon>Bacteria</taxon>
        <taxon>Pseudomonadati</taxon>
        <taxon>Bacteroidota</taxon>
        <taxon>Cytophagia</taxon>
        <taxon>Cytophagales</taxon>
        <taxon>Splendidivirgaceae</taxon>
        <taxon>Splendidivirga</taxon>
    </lineage>
</organism>
<keyword evidence="1" id="KW-1133">Transmembrane helix</keyword>
<reference evidence="2" key="1">
    <citation type="submission" date="2023-06" db="EMBL/GenBank/DDBJ databases">
        <title>Genomic of Parafulvivirga corallium.</title>
        <authorList>
            <person name="Wang G."/>
        </authorList>
    </citation>
    <scope>NUCLEOTIDE SEQUENCE</scope>
    <source>
        <strain evidence="2">BMA10</strain>
    </source>
</reference>
<keyword evidence="3" id="KW-1185">Reference proteome</keyword>
<dbReference type="EMBL" id="JAUJEA010000005">
    <property type="protein sequence ID" value="MDN5202769.1"/>
    <property type="molecule type" value="Genomic_DNA"/>
</dbReference>